<keyword evidence="7" id="KW-1006">Bacterial flagellum protein export</keyword>
<keyword evidence="4" id="KW-0813">Transport</keyword>
<dbReference type="InterPro" id="IPR018035">
    <property type="entry name" value="Flagellar_FliH/T3SS_HrpE"/>
</dbReference>
<dbReference type="EMBL" id="CP036268">
    <property type="protein sequence ID" value="QDT39059.1"/>
    <property type="molecule type" value="Genomic_DNA"/>
</dbReference>
<keyword evidence="6" id="KW-0653">Protein transport</keyword>
<dbReference type="RefSeq" id="WP_145365219.1">
    <property type="nucleotide sequence ID" value="NZ_CP036268.1"/>
</dbReference>
<keyword evidence="9" id="KW-0969">Cilium</keyword>
<reference evidence="9 10" key="1">
    <citation type="submission" date="2019-02" db="EMBL/GenBank/DDBJ databases">
        <title>Deep-cultivation of Planctomycetes and their phenomic and genomic characterization uncovers novel biology.</title>
        <authorList>
            <person name="Wiegand S."/>
            <person name="Jogler M."/>
            <person name="Boedeker C."/>
            <person name="Pinto D."/>
            <person name="Vollmers J."/>
            <person name="Rivas-Marin E."/>
            <person name="Kohn T."/>
            <person name="Peeters S.H."/>
            <person name="Heuer A."/>
            <person name="Rast P."/>
            <person name="Oberbeckmann S."/>
            <person name="Bunk B."/>
            <person name="Jeske O."/>
            <person name="Meyerdierks A."/>
            <person name="Storesund J.E."/>
            <person name="Kallscheuer N."/>
            <person name="Luecker S."/>
            <person name="Lage O.M."/>
            <person name="Pohl T."/>
            <person name="Merkel B.J."/>
            <person name="Hornburger P."/>
            <person name="Mueller R.-W."/>
            <person name="Bruemmer F."/>
            <person name="Labrenz M."/>
            <person name="Spormann A.M."/>
            <person name="Op den Camp H."/>
            <person name="Overmann J."/>
            <person name="Amann R."/>
            <person name="Jetten M.S.M."/>
            <person name="Mascher T."/>
            <person name="Medema M.H."/>
            <person name="Devos D.P."/>
            <person name="Kaster A.-K."/>
            <person name="Ovreas L."/>
            <person name="Rohde M."/>
            <person name="Galperin M.Y."/>
            <person name="Jogler C."/>
        </authorList>
    </citation>
    <scope>NUCLEOTIDE SEQUENCE [LARGE SCALE GENOMIC DNA]</scope>
    <source>
        <strain evidence="9 10">Pan189</strain>
    </source>
</reference>
<name>A0A517R5D2_9PLAN</name>
<dbReference type="GO" id="GO:0015031">
    <property type="term" value="P:protein transport"/>
    <property type="evidence" value="ECO:0007669"/>
    <property type="project" value="UniProtKB-KW"/>
</dbReference>
<dbReference type="KEGG" id="svp:Pan189_34610"/>
<proteinExistence type="inferred from homology"/>
<keyword evidence="5" id="KW-1005">Bacterial flagellum biogenesis</keyword>
<dbReference type="PANTHER" id="PTHR34982">
    <property type="entry name" value="YOP PROTEINS TRANSLOCATION PROTEIN L"/>
    <property type="match status" value="1"/>
</dbReference>
<sequence>MERARVLKSEATRELGSMVAFNLEDLNRKCEAHLAAVRDKTATMVEEATASSQSIREQAYAEGFEQGRQAGLGDAENEIQRRAKILAAEMAAEQCRDAVTAIHDVARRIDVDRERFLGEWDAAAIELAAAIATRLLGQVVETDPTAVADLTADALRFAVDSGEVTIRLHPKDRDVIGDCIEDIREQLAGLGSVAVQTDPALHRGDCVIATTFGRIDGRLETRINRICSELIPAGSRQKSTSETHGALS</sequence>
<dbReference type="AlphaFoldDB" id="A0A517R5D2"/>
<feature type="domain" description="Flagellar assembly protein FliH/Type III secretion system HrpE" evidence="8">
    <location>
        <begin position="100"/>
        <end position="226"/>
    </location>
</feature>
<evidence type="ECO:0000313" key="10">
    <source>
        <dbReference type="Proteomes" id="UP000317318"/>
    </source>
</evidence>
<evidence type="ECO:0000256" key="7">
    <source>
        <dbReference type="ARBA" id="ARBA00023225"/>
    </source>
</evidence>
<organism evidence="9 10">
    <name type="scientific">Stratiformator vulcanicus</name>
    <dbReference type="NCBI Taxonomy" id="2527980"/>
    <lineage>
        <taxon>Bacteria</taxon>
        <taxon>Pseudomonadati</taxon>
        <taxon>Planctomycetota</taxon>
        <taxon>Planctomycetia</taxon>
        <taxon>Planctomycetales</taxon>
        <taxon>Planctomycetaceae</taxon>
        <taxon>Stratiformator</taxon>
    </lineage>
</organism>
<keyword evidence="9" id="KW-0966">Cell projection</keyword>
<comment type="function">
    <text evidence="1">Needed for flagellar regrowth and assembly.</text>
</comment>
<dbReference type="OrthoDB" id="9152601at2"/>
<evidence type="ECO:0000256" key="5">
    <source>
        <dbReference type="ARBA" id="ARBA00022795"/>
    </source>
</evidence>
<evidence type="ECO:0000259" key="8">
    <source>
        <dbReference type="Pfam" id="PF02108"/>
    </source>
</evidence>
<dbReference type="Proteomes" id="UP000317318">
    <property type="component" value="Chromosome"/>
</dbReference>
<comment type="similarity">
    <text evidence="2">Belongs to the FliH family.</text>
</comment>
<accession>A0A517R5D2</accession>
<gene>
    <name evidence="9" type="ORF">Pan189_34610</name>
</gene>
<dbReference type="InterPro" id="IPR051472">
    <property type="entry name" value="T3SS_Stator/FliH"/>
</dbReference>
<protein>
    <recommendedName>
        <fullName evidence="3">Flagellar assembly protein FliH</fullName>
    </recommendedName>
</protein>
<keyword evidence="10" id="KW-1185">Reference proteome</keyword>
<dbReference type="GO" id="GO:0044781">
    <property type="term" value="P:bacterial-type flagellum organization"/>
    <property type="evidence" value="ECO:0007669"/>
    <property type="project" value="UniProtKB-KW"/>
</dbReference>
<evidence type="ECO:0000256" key="1">
    <source>
        <dbReference type="ARBA" id="ARBA00003041"/>
    </source>
</evidence>
<evidence type="ECO:0000313" key="9">
    <source>
        <dbReference type="EMBL" id="QDT39059.1"/>
    </source>
</evidence>
<evidence type="ECO:0000256" key="2">
    <source>
        <dbReference type="ARBA" id="ARBA00006602"/>
    </source>
</evidence>
<dbReference type="GO" id="GO:0005829">
    <property type="term" value="C:cytosol"/>
    <property type="evidence" value="ECO:0007669"/>
    <property type="project" value="TreeGrafter"/>
</dbReference>
<evidence type="ECO:0000256" key="4">
    <source>
        <dbReference type="ARBA" id="ARBA00022448"/>
    </source>
</evidence>
<dbReference type="SUPFAM" id="SSF160527">
    <property type="entry name" value="V-type ATPase subunit E-like"/>
    <property type="match status" value="1"/>
</dbReference>
<dbReference type="Pfam" id="PF02108">
    <property type="entry name" value="FliH"/>
    <property type="match status" value="1"/>
</dbReference>
<dbReference type="PANTHER" id="PTHR34982:SF1">
    <property type="entry name" value="FLAGELLAR ASSEMBLY PROTEIN FLIH"/>
    <property type="match status" value="1"/>
</dbReference>
<evidence type="ECO:0000256" key="3">
    <source>
        <dbReference type="ARBA" id="ARBA00016507"/>
    </source>
</evidence>
<evidence type="ECO:0000256" key="6">
    <source>
        <dbReference type="ARBA" id="ARBA00022927"/>
    </source>
</evidence>
<keyword evidence="9" id="KW-0282">Flagellum</keyword>